<sequence length="130" mass="14103">MQLGEKSHDERDPGGSDFLPEQESVDALKPKSIPYVETGKASASELKDTSVPRTPVRLFLSCEGVCTPTSACTVSILYCIIRISADGDDVLVAQRSGAKVGARRKRICTDSLWSCDGFEFDVSSCRVRLS</sequence>
<keyword evidence="3" id="KW-1185">Reference proteome</keyword>
<accession>A0A2U9BNU2</accession>
<feature type="region of interest" description="Disordered" evidence="1">
    <location>
        <begin position="1"/>
        <end position="31"/>
    </location>
</feature>
<evidence type="ECO:0000313" key="3">
    <source>
        <dbReference type="Proteomes" id="UP000246464"/>
    </source>
</evidence>
<organism evidence="2 3">
    <name type="scientific">Scophthalmus maximus</name>
    <name type="common">Turbot</name>
    <name type="synonym">Psetta maxima</name>
    <dbReference type="NCBI Taxonomy" id="52904"/>
    <lineage>
        <taxon>Eukaryota</taxon>
        <taxon>Metazoa</taxon>
        <taxon>Chordata</taxon>
        <taxon>Craniata</taxon>
        <taxon>Vertebrata</taxon>
        <taxon>Euteleostomi</taxon>
        <taxon>Actinopterygii</taxon>
        <taxon>Neopterygii</taxon>
        <taxon>Teleostei</taxon>
        <taxon>Neoteleostei</taxon>
        <taxon>Acanthomorphata</taxon>
        <taxon>Carangaria</taxon>
        <taxon>Pleuronectiformes</taxon>
        <taxon>Pleuronectoidei</taxon>
        <taxon>Scophthalmidae</taxon>
        <taxon>Scophthalmus</taxon>
    </lineage>
</organism>
<evidence type="ECO:0000256" key="1">
    <source>
        <dbReference type="SAM" id="MobiDB-lite"/>
    </source>
</evidence>
<name>A0A2U9BNU2_SCOMX</name>
<gene>
    <name evidence="2" type="ORF">SMAX5B_003077</name>
</gene>
<proteinExistence type="predicted"/>
<evidence type="ECO:0000313" key="2">
    <source>
        <dbReference type="EMBL" id="AWP05122.1"/>
    </source>
</evidence>
<dbReference type="AlphaFoldDB" id="A0A2U9BNU2"/>
<protein>
    <submittedName>
        <fullName evidence="2">Uncharacterized protein</fullName>
    </submittedName>
</protein>
<reference evidence="2 3" key="1">
    <citation type="submission" date="2017-12" db="EMBL/GenBank/DDBJ databases">
        <title>Integrating genomic resources of turbot (Scophthalmus maximus) in depth evaluation of genetic and physical mapping variation across individuals.</title>
        <authorList>
            <person name="Martinez P."/>
        </authorList>
    </citation>
    <scope>NUCLEOTIDE SEQUENCE [LARGE SCALE GENOMIC DNA]</scope>
</reference>
<dbReference type="EMBL" id="CP026250">
    <property type="protein sequence ID" value="AWP05122.1"/>
    <property type="molecule type" value="Genomic_DNA"/>
</dbReference>
<dbReference type="Proteomes" id="UP000246464">
    <property type="component" value="Chromosome 8"/>
</dbReference>
<feature type="compositionally biased region" description="Basic and acidic residues" evidence="1">
    <location>
        <begin position="1"/>
        <end position="14"/>
    </location>
</feature>